<dbReference type="InterPro" id="IPR051010">
    <property type="entry name" value="BCAA_transport"/>
</dbReference>
<dbReference type="AlphaFoldDB" id="A0A1I5GPU2"/>
<evidence type="ECO:0000313" key="2">
    <source>
        <dbReference type="EMBL" id="SFO37876.1"/>
    </source>
</evidence>
<dbReference type="InterPro" id="IPR007443">
    <property type="entry name" value="LpoA"/>
</dbReference>
<name>A0A1I5GPU2_9HYPH</name>
<dbReference type="CDD" id="cd06339">
    <property type="entry name" value="PBP1_YraM_LppC_lipoprotein-like"/>
    <property type="match status" value="1"/>
</dbReference>
<dbReference type="EMBL" id="FOVR01000005">
    <property type="protein sequence ID" value="SFO37876.1"/>
    <property type="molecule type" value="Genomic_DNA"/>
</dbReference>
<evidence type="ECO:0000256" key="1">
    <source>
        <dbReference type="ARBA" id="ARBA00022970"/>
    </source>
</evidence>
<gene>
    <name evidence="2" type="ORF">SAMN04488056_105103</name>
</gene>
<dbReference type="STRING" id="655353.SAMN04488056_105103"/>
<evidence type="ECO:0000313" key="3">
    <source>
        <dbReference type="Proteomes" id="UP000199236"/>
    </source>
</evidence>
<keyword evidence="1" id="KW-0813">Transport</keyword>
<keyword evidence="3" id="KW-1185">Reference proteome</keyword>
<dbReference type="GO" id="GO:0006865">
    <property type="term" value="P:amino acid transport"/>
    <property type="evidence" value="ECO:0007669"/>
    <property type="project" value="UniProtKB-KW"/>
</dbReference>
<reference evidence="2 3" key="1">
    <citation type="submission" date="2016-10" db="EMBL/GenBank/DDBJ databases">
        <authorList>
            <person name="de Groot N.N."/>
        </authorList>
    </citation>
    <scope>NUCLEOTIDE SEQUENCE [LARGE SCALE GENOMIC DNA]</scope>
    <source>
        <strain evidence="2 3">CGMCC 1.9157</strain>
    </source>
</reference>
<organism evidence="2 3">
    <name type="scientific">Cohaesibacter marisflavi</name>
    <dbReference type="NCBI Taxonomy" id="655353"/>
    <lineage>
        <taxon>Bacteria</taxon>
        <taxon>Pseudomonadati</taxon>
        <taxon>Pseudomonadota</taxon>
        <taxon>Alphaproteobacteria</taxon>
        <taxon>Hyphomicrobiales</taxon>
        <taxon>Cohaesibacteraceae</taxon>
    </lineage>
</organism>
<dbReference type="InterPro" id="IPR028082">
    <property type="entry name" value="Peripla_BP_I"/>
</dbReference>
<proteinExistence type="predicted"/>
<protein>
    <submittedName>
        <fullName evidence="2">ABC-type branched-chain amino acid transport system, substrate-binding protein</fullName>
    </submittedName>
</protein>
<dbReference type="Gene3D" id="3.40.50.2300">
    <property type="match status" value="2"/>
</dbReference>
<sequence>MIGLFRSSPDARPLLNRLIRHTVSGAVIGAASLLAACNPTTLSGPGFGTGTNQPVTIAEPTGEVLGSGSVRVALLTPSSAQGVFGQTGQALRNAAAMALQDYSSADLQVIVKDVGQSTSGASQQASRALAEGAQLVIGPLRSDAVKRAGMVLKPAGVPMIAFTTDTGAAAQGVYLINFTPENDVERIISYAASQGKRSIAAMVPQTPYGNIVEASLRQNAARHGMRVMTIESYKSGNKPDPFGLQNAAEQIAKVKDQIDTIFIPEGAAAVSATQLLAGQGVRNKSVTFLGSGQWDQPAIAREPMLSGAWYPAAPKVLRNLDGRTIGFDSFANRYAAQFGSQPPRVASLAYDSVILAAALVAQSGERRFSPQTLTDPNGFIGFGDGFFRFRADGTSQRSLAIMEISDGNARIIDQAPMSAAGLPN</sequence>
<dbReference type="Proteomes" id="UP000199236">
    <property type="component" value="Unassembled WGS sequence"/>
</dbReference>
<dbReference type="SUPFAM" id="SSF53822">
    <property type="entry name" value="Periplasmic binding protein-like I"/>
    <property type="match status" value="1"/>
</dbReference>
<accession>A0A1I5GPU2</accession>
<dbReference type="PANTHER" id="PTHR30483:SF6">
    <property type="entry name" value="PERIPLASMIC BINDING PROTEIN OF ABC TRANSPORTER FOR NATURAL AMINO ACIDS"/>
    <property type="match status" value="1"/>
</dbReference>
<dbReference type="Pfam" id="PF04348">
    <property type="entry name" value="LppC"/>
    <property type="match status" value="1"/>
</dbReference>
<dbReference type="PANTHER" id="PTHR30483">
    <property type="entry name" value="LEUCINE-SPECIFIC-BINDING PROTEIN"/>
    <property type="match status" value="1"/>
</dbReference>
<dbReference type="RefSeq" id="WP_244544683.1">
    <property type="nucleotide sequence ID" value="NZ_FOVR01000005.1"/>
</dbReference>
<keyword evidence="1" id="KW-0029">Amino-acid transport</keyword>